<dbReference type="NCBIfam" id="TIGR01496">
    <property type="entry name" value="DHPS"/>
    <property type="match status" value="1"/>
</dbReference>
<protein>
    <recommendedName>
        <fullName evidence="4">dihydropteroate synthase</fullName>
        <ecNumber evidence="4">2.5.1.15</ecNumber>
    </recommendedName>
</protein>
<comment type="pathway">
    <text evidence="3">Cofactor biosynthesis; tetrahydrofolate biosynthesis; 7,8-dihydrofolate from 2-amino-4-hydroxy-6-hydroxymethyl-7,8-dihydropteridine diphosphate and 4-aminobenzoate: step 1/2.</text>
</comment>
<comment type="cofactor">
    <cofactor evidence="2">
        <name>Mg(2+)</name>
        <dbReference type="ChEBI" id="CHEBI:18420"/>
    </cofactor>
</comment>
<organism evidence="10 11">
    <name type="scientific">Candidatus Methylocalor cossyra</name>
    <dbReference type="NCBI Taxonomy" id="3108543"/>
    <lineage>
        <taxon>Bacteria</taxon>
        <taxon>Pseudomonadati</taxon>
        <taxon>Pseudomonadota</taxon>
        <taxon>Gammaproteobacteria</taxon>
        <taxon>Methylococcales</taxon>
        <taxon>Methylococcaceae</taxon>
        <taxon>Candidatus Methylocalor</taxon>
    </lineage>
</organism>
<evidence type="ECO:0000256" key="7">
    <source>
        <dbReference type="ARBA" id="ARBA00022842"/>
    </source>
</evidence>
<keyword evidence="11" id="KW-1185">Reference proteome</keyword>
<evidence type="ECO:0000256" key="5">
    <source>
        <dbReference type="ARBA" id="ARBA00022679"/>
    </source>
</evidence>
<comment type="catalytic activity">
    <reaction evidence="1">
        <text>(7,8-dihydropterin-6-yl)methyl diphosphate + 4-aminobenzoate = 7,8-dihydropteroate + diphosphate</text>
        <dbReference type="Rhea" id="RHEA:19949"/>
        <dbReference type="ChEBI" id="CHEBI:17836"/>
        <dbReference type="ChEBI" id="CHEBI:17839"/>
        <dbReference type="ChEBI" id="CHEBI:33019"/>
        <dbReference type="ChEBI" id="CHEBI:72950"/>
        <dbReference type="EC" id="2.5.1.15"/>
    </reaction>
</comment>
<sequence>MGILNVTPDSFSDGGLYLDPERALRRAEEMIAEGVDIIDIGGESTRPGAEPVSAEVQIDRVMPVVRLLRKRLPAGCLLSVDTTDSSVAEVALDAGVDLINDISAGLADRKMFSVLAARSAAVVLMHMQGTPKTMQNDPQYGDVVEEIRAFLLSRAKEAELAGIRRGDIIIDPGIGFGKRKDHNLKILAELQRFVETGYAVLLGTSRKRFMGAICREGRPDELLGATVATTVLGVAMGVKIFRVHDVRANRYAADITTAILAAREKGRTLNG</sequence>
<name>A0ABM9NKR4_9GAMM</name>
<proteinExistence type="predicted"/>
<evidence type="ECO:0000256" key="1">
    <source>
        <dbReference type="ARBA" id="ARBA00000012"/>
    </source>
</evidence>
<dbReference type="InterPro" id="IPR011005">
    <property type="entry name" value="Dihydropteroate_synth-like_sf"/>
</dbReference>
<dbReference type="GO" id="GO:0004156">
    <property type="term" value="F:dihydropteroate synthase activity"/>
    <property type="evidence" value="ECO:0007669"/>
    <property type="project" value="UniProtKB-EC"/>
</dbReference>
<evidence type="ECO:0000259" key="9">
    <source>
        <dbReference type="PROSITE" id="PS50972"/>
    </source>
</evidence>
<dbReference type="InterPro" id="IPR006390">
    <property type="entry name" value="DHP_synth_dom"/>
</dbReference>
<keyword evidence="5 10" id="KW-0808">Transferase</keyword>
<dbReference type="PANTHER" id="PTHR20941:SF1">
    <property type="entry name" value="FOLIC ACID SYNTHESIS PROTEIN FOL1"/>
    <property type="match status" value="1"/>
</dbReference>
<accession>A0ABM9NKR4</accession>
<evidence type="ECO:0000256" key="3">
    <source>
        <dbReference type="ARBA" id="ARBA00004763"/>
    </source>
</evidence>
<dbReference type="SUPFAM" id="SSF51717">
    <property type="entry name" value="Dihydropteroate synthetase-like"/>
    <property type="match status" value="1"/>
</dbReference>
<evidence type="ECO:0000256" key="6">
    <source>
        <dbReference type="ARBA" id="ARBA00022723"/>
    </source>
</evidence>
<dbReference type="Pfam" id="PF00809">
    <property type="entry name" value="Pterin_bind"/>
    <property type="match status" value="1"/>
</dbReference>
<feature type="domain" description="Pterin-binding" evidence="9">
    <location>
        <begin position="1"/>
        <end position="254"/>
    </location>
</feature>
<dbReference type="InterPro" id="IPR000489">
    <property type="entry name" value="Pterin-binding_dom"/>
</dbReference>
<keyword evidence="7" id="KW-0460">Magnesium</keyword>
<dbReference type="EMBL" id="OZ026884">
    <property type="protein sequence ID" value="CAL1241228.1"/>
    <property type="molecule type" value="Genomic_DNA"/>
</dbReference>
<dbReference type="Gene3D" id="3.20.20.20">
    <property type="entry name" value="Dihydropteroate synthase-like"/>
    <property type="match status" value="1"/>
</dbReference>
<evidence type="ECO:0000313" key="11">
    <source>
        <dbReference type="Proteomes" id="UP001497493"/>
    </source>
</evidence>
<dbReference type="PROSITE" id="PS50972">
    <property type="entry name" value="PTERIN_BINDING"/>
    <property type="match status" value="1"/>
</dbReference>
<keyword evidence="8" id="KW-0289">Folate biosynthesis</keyword>
<dbReference type="PANTHER" id="PTHR20941">
    <property type="entry name" value="FOLATE SYNTHESIS PROTEINS"/>
    <property type="match status" value="1"/>
</dbReference>
<reference evidence="10 11" key="1">
    <citation type="submission" date="2024-04" db="EMBL/GenBank/DDBJ databases">
        <authorList>
            <person name="Cremers G."/>
        </authorList>
    </citation>
    <scope>NUCLEOTIDE SEQUENCE [LARGE SCALE GENOMIC DNA]</scope>
    <source>
        <strain evidence="10">MeCH1-AG</strain>
    </source>
</reference>
<evidence type="ECO:0000256" key="2">
    <source>
        <dbReference type="ARBA" id="ARBA00001946"/>
    </source>
</evidence>
<dbReference type="Proteomes" id="UP001497493">
    <property type="component" value="Chromosome"/>
</dbReference>
<dbReference type="CDD" id="cd00739">
    <property type="entry name" value="DHPS"/>
    <property type="match status" value="1"/>
</dbReference>
<gene>
    <name evidence="10" type="primary">folP</name>
    <name evidence="10" type="ORF">MECH1_V1_2452</name>
</gene>
<dbReference type="PROSITE" id="PS00793">
    <property type="entry name" value="DHPS_2"/>
    <property type="match status" value="1"/>
</dbReference>
<dbReference type="InterPro" id="IPR045031">
    <property type="entry name" value="DHP_synth-like"/>
</dbReference>
<dbReference type="EC" id="2.5.1.15" evidence="4"/>
<keyword evidence="6" id="KW-0479">Metal-binding</keyword>
<evidence type="ECO:0000313" key="10">
    <source>
        <dbReference type="EMBL" id="CAL1241228.1"/>
    </source>
</evidence>
<evidence type="ECO:0000256" key="8">
    <source>
        <dbReference type="ARBA" id="ARBA00022909"/>
    </source>
</evidence>
<evidence type="ECO:0000256" key="4">
    <source>
        <dbReference type="ARBA" id="ARBA00012458"/>
    </source>
</evidence>